<name>A0A1T4M542_9FIRM</name>
<organism evidence="9 10">
    <name type="scientific">Carboxydocella sporoproducens DSM 16521</name>
    <dbReference type="NCBI Taxonomy" id="1121270"/>
    <lineage>
        <taxon>Bacteria</taxon>
        <taxon>Bacillati</taxon>
        <taxon>Bacillota</taxon>
        <taxon>Clostridia</taxon>
        <taxon>Eubacteriales</taxon>
        <taxon>Clostridiales Family XVI. Incertae Sedis</taxon>
        <taxon>Carboxydocella</taxon>
    </lineage>
</organism>
<dbReference type="InterPro" id="IPR007060">
    <property type="entry name" value="FtsL/DivIC"/>
</dbReference>
<dbReference type="HAMAP" id="MF_00910">
    <property type="entry name" value="FtsL"/>
    <property type="match status" value="1"/>
</dbReference>
<keyword evidence="5 7" id="KW-0472">Membrane</keyword>
<keyword evidence="4 7" id="KW-1133">Transmembrane helix</keyword>
<gene>
    <name evidence="7" type="primary">ftsL</name>
    <name evidence="9" type="ORF">SAMN02745885_00430</name>
</gene>
<evidence type="ECO:0000256" key="1">
    <source>
        <dbReference type="ARBA" id="ARBA00022475"/>
    </source>
</evidence>
<keyword evidence="2 7" id="KW-0132">Cell division</keyword>
<evidence type="ECO:0000313" key="10">
    <source>
        <dbReference type="Proteomes" id="UP000189933"/>
    </source>
</evidence>
<comment type="subcellular location">
    <subcellularLocation>
        <location evidence="7">Cell membrane</location>
        <topology evidence="7">Single-pass type II membrane protein</topology>
    </subcellularLocation>
    <text evidence="7">Localizes to the division septum where it forms a ring structure.</text>
</comment>
<accession>A0A1T4M542</accession>
<feature type="transmembrane region" description="Helical" evidence="7">
    <location>
        <begin position="35"/>
        <end position="57"/>
    </location>
</feature>
<dbReference type="Pfam" id="PF04977">
    <property type="entry name" value="DivIC"/>
    <property type="match status" value="1"/>
</dbReference>
<dbReference type="GO" id="GO:0043093">
    <property type="term" value="P:FtsZ-dependent cytokinesis"/>
    <property type="evidence" value="ECO:0007669"/>
    <property type="project" value="UniProtKB-UniRule"/>
</dbReference>
<evidence type="ECO:0000256" key="4">
    <source>
        <dbReference type="ARBA" id="ARBA00022989"/>
    </source>
</evidence>
<evidence type="ECO:0000256" key="6">
    <source>
        <dbReference type="ARBA" id="ARBA00023306"/>
    </source>
</evidence>
<keyword evidence="1 7" id="KW-1003">Cell membrane</keyword>
<evidence type="ECO:0000313" key="9">
    <source>
        <dbReference type="EMBL" id="SJZ62119.1"/>
    </source>
</evidence>
<keyword evidence="6 7" id="KW-0131">Cell cycle</keyword>
<dbReference type="InterPro" id="IPR011922">
    <property type="entry name" value="Cell_div_FtsL"/>
</dbReference>
<feature type="coiled-coil region" evidence="8">
    <location>
        <begin position="59"/>
        <end position="96"/>
    </location>
</feature>
<proteinExistence type="inferred from homology"/>
<dbReference type="EMBL" id="FUXM01000003">
    <property type="protein sequence ID" value="SJZ62119.1"/>
    <property type="molecule type" value="Genomic_DNA"/>
</dbReference>
<comment type="similarity">
    <text evidence="7">Belongs to the FtsL family.</text>
</comment>
<dbReference type="RefSeq" id="WP_078664581.1">
    <property type="nucleotide sequence ID" value="NZ_FUXM01000003.1"/>
</dbReference>
<evidence type="ECO:0000256" key="7">
    <source>
        <dbReference type="HAMAP-Rule" id="MF_00910"/>
    </source>
</evidence>
<evidence type="ECO:0000256" key="8">
    <source>
        <dbReference type="SAM" id="Coils"/>
    </source>
</evidence>
<keyword evidence="10" id="KW-1185">Reference proteome</keyword>
<dbReference type="GO" id="GO:0032153">
    <property type="term" value="C:cell division site"/>
    <property type="evidence" value="ECO:0007669"/>
    <property type="project" value="UniProtKB-UniRule"/>
</dbReference>
<evidence type="ECO:0000256" key="2">
    <source>
        <dbReference type="ARBA" id="ARBA00022618"/>
    </source>
</evidence>
<evidence type="ECO:0000256" key="3">
    <source>
        <dbReference type="ARBA" id="ARBA00022692"/>
    </source>
</evidence>
<keyword evidence="8" id="KW-0175">Coiled coil</keyword>
<reference evidence="10" key="1">
    <citation type="submission" date="2017-02" db="EMBL/GenBank/DDBJ databases">
        <authorList>
            <person name="Varghese N."/>
            <person name="Submissions S."/>
        </authorList>
    </citation>
    <scope>NUCLEOTIDE SEQUENCE [LARGE SCALE GENOMIC DNA]</scope>
    <source>
        <strain evidence="10">DSM 16521</strain>
    </source>
</reference>
<comment type="function">
    <text evidence="7">Essential cell division protein.</text>
</comment>
<sequence length="166" mass="18429">MLVAKERVDFHYAEQATRQRPAKRPVARKRKKENVALLLTVVMVGFILGLVAAYRYAMLAQAGYRLDQLQKQLALAEAENQQLQMQVDQLKSLQRIEAIATTKLGMVRPDGTQMVAVTAPVQAESVHTAPVKEKKSPVVSAAQTIQQSLTEFFAQIKKGTAEARIN</sequence>
<evidence type="ECO:0000256" key="5">
    <source>
        <dbReference type="ARBA" id="ARBA00023136"/>
    </source>
</evidence>
<keyword evidence="3 7" id="KW-0812">Transmembrane</keyword>
<dbReference type="OrthoDB" id="2082132at2"/>
<dbReference type="Proteomes" id="UP000189933">
    <property type="component" value="Unassembled WGS sequence"/>
</dbReference>
<dbReference type="GO" id="GO:0005886">
    <property type="term" value="C:plasma membrane"/>
    <property type="evidence" value="ECO:0007669"/>
    <property type="project" value="UniProtKB-SubCell"/>
</dbReference>
<dbReference type="AlphaFoldDB" id="A0A1T4M542"/>
<protein>
    <recommendedName>
        <fullName evidence="7">Cell division protein FtsL</fullName>
    </recommendedName>
</protein>